<dbReference type="GO" id="GO:0048312">
    <property type="term" value="P:intracellular distribution of mitochondria"/>
    <property type="evidence" value="ECO:0007669"/>
    <property type="project" value="TreeGrafter"/>
</dbReference>
<gene>
    <name evidence="5" type="ORF">ACJ73_09064</name>
</gene>
<dbReference type="InterPro" id="IPR027417">
    <property type="entry name" value="P-loop_NTPase"/>
</dbReference>
<accession>A0A1J9QHB2</accession>
<dbReference type="GO" id="GO:0005739">
    <property type="term" value="C:mitochondrion"/>
    <property type="evidence" value="ECO:0007669"/>
    <property type="project" value="TreeGrafter"/>
</dbReference>
<dbReference type="InterPro" id="IPR022812">
    <property type="entry name" value="Dynamin"/>
</dbReference>
<evidence type="ECO:0000256" key="2">
    <source>
        <dbReference type="ARBA" id="ARBA00023134"/>
    </source>
</evidence>
<dbReference type="GO" id="GO:0005874">
    <property type="term" value="C:microtubule"/>
    <property type="evidence" value="ECO:0007669"/>
    <property type="project" value="TreeGrafter"/>
</dbReference>
<dbReference type="PRINTS" id="PR00195">
    <property type="entry name" value="DYNAMIN"/>
</dbReference>
<organism evidence="5 6">
    <name type="scientific">Blastomyces percursus</name>
    <dbReference type="NCBI Taxonomy" id="1658174"/>
    <lineage>
        <taxon>Eukaryota</taxon>
        <taxon>Fungi</taxon>
        <taxon>Dikarya</taxon>
        <taxon>Ascomycota</taxon>
        <taxon>Pezizomycotina</taxon>
        <taxon>Eurotiomycetes</taxon>
        <taxon>Eurotiomycetidae</taxon>
        <taxon>Onygenales</taxon>
        <taxon>Ajellomycetaceae</taxon>
        <taxon>Blastomyces</taxon>
    </lineage>
</organism>
<keyword evidence="6" id="KW-1185">Reference proteome</keyword>
<dbReference type="Gene3D" id="3.40.50.300">
    <property type="entry name" value="P-loop containing nucleotide triphosphate hydrolases"/>
    <property type="match status" value="1"/>
</dbReference>
<feature type="region of interest" description="Disordered" evidence="3">
    <location>
        <begin position="448"/>
        <end position="467"/>
    </location>
</feature>
<proteinExistence type="predicted"/>
<feature type="region of interest" description="Disordered" evidence="3">
    <location>
        <begin position="1"/>
        <end position="27"/>
    </location>
</feature>
<keyword evidence="1" id="KW-0547">Nucleotide-binding</keyword>
<dbReference type="GO" id="GO:0016020">
    <property type="term" value="C:membrane"/>
    <property type="evidence" value="ECO:0007669"/>
    <property type="project" value="TreeGrafter"/>
</dbReference>
<dbReference type="PANTHER" id="PTHR11566:SF66">
    <property type="entry name" value="INTERFERON-INDUCED GTP-BINDING PROTEIN MX"/>
    <property type="match status" value="1"/>
</dbReference>
<protein>
    <recommendedName>
        <fullName evidence="4">Dynamin-type G domain-containing protein</fullName>
    </recommendedName>
</protein>
<dbReference type="CDD" id="cd08771">
    <property type="entry name" value="DLP_1"/>
    <property type="match status" value="1"/>
</dbReference>
<evidence type="ECO:0000313" key="6">
    <source>
        <dbReference type="Proteomes" id="UP000242791"/>
    </source>
</evidence>
<dbReference type="FunFam" id="3.40.50.300:FF:001425">
    <property type="entry name" value="Dynamin GTPase, putative"/>
    <property type="match status" value="1"/>
</dbReference>
<feature type="compositionally biased region" description="Acidic residues" evidence="3">
    <location>
        <begin position="449"/>
        <end position="458"/>
    </location>
</feature>
<evidence type="ECO:0000259" key="4">
    <source>
        <dbReference type="PROSITE" id="PS51718"/>
    </source>
</evidence>
<dbReference type="GO" id="GO:0008017">
    <property type="term" value="F:microtubule binding"/>
    <property type="evidence" value="ECO:0007669"/>
    <property type="project" value="TreeGrafter"/>
</dbReference>
<dbReference type="GO" id="GO:0003924">
    <property type="term" value="F:GTPase activity"/>
    <property type="evidence" value="ECO:0007669"/>
    <property type="project" value="InterPro"/>
</dbReference>
<name>A0A1J9QHB2_9EURO</name>
<dbReference type="GO" id="GO:0006897">
    <property type="term" value="P:endocytosis"/>
    <property type="evidence" value="ECO:0007669"/>
    <property type="project" value="TreeGrafter"/>
</dbReference>
<dbReference type="InterPro" id="IPR030381">
    <property type="entry name" value="G_DYNAMIN_dom"/>
</dbReference>
<dbReference type="Pfam" id="PF00350">
    <property type="entry name" value="Dynamin_N"/>
    <property type="match status" value="1"/>
</dbReference>
<sequence>MDPGPHEEKLKASSAEPNGISVPGHTDYPDMPLLSTMSIEALQSIEQREFMGLVDRLRRAGLSSILQLPQIVVCGDQSSGKSSVLEAVTEIPFPRKENLCTRFATQIIMRPGLESTICCKIIPDSSRTEDEQLQLRSFSRSIEDFHELPSLIDDATAAMGLDESKAFARDVLSVEICGPGRPQLTLVDLPGLIHSANKSQSDDDVELIKSLVEDYIAEERTIILAVVSAKNDYANQVILKNCRKFDPKGTRTFGIITKPDYLRSGSDNERAWLDLAQNRDIFFELGWHLLKNRADDEHQLSFAERNLSEHRFLNSGSYKSLPQHMKGIDSLRERLSQLLFQHLKRELPILKDELDGMARTTRMELSSIGASRATLTEQRVYLAEFFSSAYNIVAMSMTGNYEGSFFGNIDINAPINKKGNSRRLRAVVQHLNIKFAERMHRHGHKYYIQEEDTDETPEPQEKSAPFPLSRKEAVTRVVQILKRSRGREIPGTFNPMLISQLFWEQSEGWGNIARGHVEAVAAACKTFLLDVLDHVAAPELKTRLLSMTVLPALAAALNAALKELQSIESDKQRHPITYNHYFTDTLQKAQQERFSGKLKKMTPEATVTVDQKTWVGRSGYEKRSYIDPDLLHEMLDKDIQRDMDNFSAEQALDAHDAYYK</sequence>
<dbReference type="GO" id="GO:0005525">
    <property type="term" value="F:GTP binding"/>
    <property type="evidence" value="ECO:0007669"/>
    <property type="project" value="InterPro"/>
</dbReference>
<dbReference type="SUPFAM" id="SSF52540">
    <property type="entry name" value="P-loop containing nucleoside triphosphate hydrolases"/>
    <property type="match status" value="1"/>
</dbReference>
<dbReference type="SMART" id="SM00053">
    <property type="entry name" value="DYNc"/>
    <property type="match status" value="1"/>
</dbReference>
<dbReference type="Pfam" id="PF01031">
    <property type="entry name" value="Dynamin_M"/>
    <property type="match status" value="1"/>
</dbReference>
<dbReference type="GO" id="GO:0016559">
    <property type="term" value="P:peroxisome fission"/>
    <property type="evidence" value="ECO:0007669"/>
    <property type="project" value="TreeGrafter"/>
</dbReference>
<dbReference type="InterPro" id="IPR045063">
    <property type="entry name" value="Dynamin_N"/>
</dbReference>
<reference evidence="5 6" key="1">
    <citation type="submission" date="2015-08" db="EMBL/GenBank/DDBJ databases">
        <title>Emmonsia species relationships and genome sequence.</title>
        <authorList>
            <person name="Cuomo C.A."/>
            <person name="Schwartz I.S."/>
            <person name="Kenyon C."/>
            <person name="De Hoog G.S."/>
            <person name="Govender N.P."/>
            <person name="Botha A."/>
            <person name="Moreno L."/>
            <person name="De Vries M."/>
            <person name="Munoz J.F."/>
            <person name="Stielow J.B."/>
        </authorList>
    </citation>
    <scope>NUCLEOTIDE SEQUENCE [LARGE SCALE GENOMIC DNA]</scope>
    <source>
        <strain evidence="5 6">EI222</strain>
    </source>
</reference>
<dbReference type="OrthoDB" id="415706at2759"/>
<feature type="domain" description="Dynamin-type G" evidence="4">
    <location>
        <begin position="65"/>
        <end position="348"/>
    </location>
</feature>
<dbReference type="InterPro" id="IPR001401">
    <property type="entry name" value="Dynamin_GTPase"/>
</dbReference>
<dbReference type="PANTHER" id="PTHR11566">
    <property type="entry name" value="DYNAMIN"/>
    <property type="match status" value="1"/>
</dbReference>
<dbReference type="EMBL" id="LGTZ01002377">
    <property type="protein sequence ID" value="OJD14597.1"/>
    <property type="molecule type" value="Genomic_DNA"/>
</dbReference>
<dbReference type="InterPro" id="IPR000375">
    <property type="entry name" value="Dynamin_stalk"/>
</dbReference>
<feature type="non-terminal residue" evidence="5">
    <location>
        <position position="660"/>
    </location>
</feature>
<comment type="caution">
    <text evidence="5">The sequence shown here is derived from an EMBL/GenBank/DDBJ whole genome shotgun (WGS) entry which is preliminary data.</text>
</comment>
<dbReference type="STRING" id="1658174.A0A1J9QHB2"/>
<dbReference type="VEuPathDB" id="FungiDB:ACJ73_09064"/>
<keyword evidence="2" id="KW-0342">GTP-binding</keyword>
<evidence type="ECO:0000313" key="5">
    <source>
        <dbReference type="EMBL" id="OJD14597.1"/>
    </source>
</evidence>
<dbReference type="AlphaFoldDB" id="A0A1J9QHB2"/>
<dbReference type="GO" id="GO:0000266">
    <property type="term" value="P:mitochondrial fission"/>
    <property type="evidence" value="ECO:0007669"/>
    <property type="project" value="TreeGrafter"/>
</dbReference>
<feature type="compositionally biased region" description="Basic and acidic residues" evidence="3">
    <location>
        <begin position="1"/>
        <end position="11"/>
    </location>
</feature>
<evidence type="ECO:0000256" key="1">
    <source>
        <dbReference type="ARBA" id="ARBA00022741"/>
    </source>
</evidence>
<dbReference type="Proteomes" id="UP000242791">
    <property type="component" value="Unassembled WGS sequence"/>
</dbReference>
<evidence type="ECO:0000256" key="3">
    <source>
        <dbReference type="SAM" id="MobiDB-lite"/>
    </source>
</evidence>
<dbReference type="PROSITE" id="PS51718">
    <property type="entry name" value="G_DYNAMIN_2"/>
    <property type="match status" value="1"/>
</dbReference>